<dbReference type="PATRIC" id="fig|476652.3.peg.2555"/>
<dbReference type="AlphaFoldDB" id="A0A0J1FQN9"/>
<proteinExistence type="predicted"/>
<comment type="caution">
    <text evidence="1">The sequence shown here is derived from an EMBL/GenBank/DDBJ whole genome shotgun (WGS) entry which is preliminary data.</text>
</comment>
<dbReference type="Proteomes" id="UP000036356">
    <property type="component" value="Unassembled WGS sequence"/>
</dbReference>
<evidence type="ECO:0000313" key="1">
    <source>
        <dbReference type="EMBL" id="KLU65819.1"/>
    </source>
</evidence>
<protein>
    <submittedName>
        <fullName evidence="1">Uncharacterized protein</fullName>
    </submittedName>
</protein>
<name>A0A0J1FQN9_9FIRM</name>
<keyword evidence="2" id="KW-1185">Reference proteome</keyword>
<reference evidence="1 2" key="1">
    <citation type="submission" date="2015-06" db="EMBL/GenBank/DDBJ databases">
        <title>Draft genome of the moderately acidophilic sulfate reducer Candidatus Desulfosporosinus acididurans strain M1.</title>
        <authorList>
            <person name="Poehlein A."/>
            <person name="Petzsch P."/>
            <person name="Johnson B.D."/>
            <person name="Schloemann M."/>
            <person name="Daniel R."/>
            <person name="Muehling M."/>
        </authorList>
    </citation>
    <scope>NUCLEOTIDE SEQUENCE [LARGE SCALE GENOMIC DNA]</scope>
    <source>
        <strain evidence="1 2">M1</strain>
    </source>
</reference>
<sequence>MNRLTTMNQSPLAKELISVAGGLFYPLMIQVS</sequence>
<dbReference type="STRING" id="476652.DEAC_c24490"/>
<gene>
    <name evidence="1" type="ORF">DEAC_c24490</name>
</gene>
<dbReference type="EMBL" id="LDZY01000007">
    <property type="protein sequence ID" value="KLU65819.1"/>
    <property type="molecule type" value="Genomic_DNA"/>
</dbReference>
<accession>A0A0J1FQN9</accession>
<evidence type="ECO:0000313" key="2">
    <source>
        <dbReference type="Proteomes" id="UP000036356"/>
    </source>
</evidence>
<organism evidence="1 2">
    <name type="scientific">Desulfosporosinus acididurans</name>
    <dbReference type="NCBI Taxonomy" id="476652"/>
    <lineage>
        <taxon>Bacteria</taxon>
        <taxon>Bacillati</taxon>
        <taxon>Bacillota</taxon>
        <taxon>Clostridia</taxon>
        <taxon>Eubacteriales</taxon>
        <taxon>Desulfitobacteriaceae</taxon>
        <taxon>Desulfosporosinus</taxon>
    </lineage>
</organism>